<dbReference type="EMBL" id="CAJVPM010019054">
    <property type="protein sequence ID" value="CAG8627996.1"/>
    <property type="molecule type" value="Genomic_DNA"/>
</dbReference>
<name>A0ACA9N1G5_9GLOM</name>
<dbReference type="Proteomes" id="UP000789860">
    <property type="component" value="Unassembled WGS sequence"/>
</dbReference>
<evidence type="ECO:0000313" key="1">
    <source>
        <dbReference type="EMBL" id="CAG8627996.1"/>
    </source>
</evidence>
<sequence>MYSLNNLKIEEIINEATDNFNGRPMKFNDGQVDIWSDFYRQDIYSMLTDINNKSIDFW</sequence>
<accession>A0ACA9N1G5</accession>
<organism evidence="1 2">
    <name type="scientific">Scutellospora calospora</name>
    <dbReference type="NCBI Taxonomy" id="85575"/>
    <lineage>
        <taxon>Eukaryota</taxon>
        <taxon>Fungi</taxon>
        <taxon>Fungi incertae sedis</taxon>
        <taxon>Mucoromycota</taxon>
        <taxon>Glomeromycotina</taxon>
        <taxon>Glomeromycetes</taxon>
        <taxon>Diversisporales</taxon>
        <taxon>Gigasporaceae</taxon>
        <taxon>Scutellospora</taxon>
    </lineage>
</organism>
<gene>
    <name evidence="1" type="ORF">SCALOS_LOCUS7871</name>
</gene>
<reference evidence="1" key="1">
    <citation type="submission" date="2021-06" db="EMBL/GenBank/DDBJ databases">
        <authorList>
            <person name="Kallberg Y."/>
            <person name="Tangrot J."/>
            <person name="Rosling A."/>
        </authorList>
    </citation>
    <scope>NUCLEOTIDE SEQUENCE</scope>
    <source>
        <strain evidence="1">AU212A</strain>
    </source>
</reference>
<keyword evidence="2" id="KW-1185">Reference proteome</keyword>
<evidence type="ECO:0000313" key="2">
    <source>
        <dbReference type="Proteomes" id="UP000789860"/>
    </source>
</evidence>
<protein>
    <submittedName>
        <fullName evidence="1">1583_t:CDS:1</fullName>
    </submittedName>
</protein>
<feature type="non-terminal residue" evidence="1">
    <location>
        <position position="58"/>
    </location>
</feature>
<comment type="caution">
    <text evidence="1">The sequence shown here is derived from an EMBL/GenBank/DDBJ whole genome shotgun (WGS) entry which is preliminary data.</text>
</comment>
<proteinExistence type="predicted"/>